<proteinExistence type="predicted"/>
<keyword evidence="2" id="KW-1185">Reference proteome</keyword>
<accession>A0A392V6E7</accession>
<dbReference type="EMBL" id="LXQA011057188">
    <property type="protein sequence ID" value="MCI83032.1"/>
    <property type="molecule type" value="Genomic_DNA"/>
</dbReference>
<name>A0A392V6E7_9FABA</name>
<dbReference type="Proteomes" id="UP000265520">
    <property type="component" value="Unassembled WGS sequence"/>
</dbReference>
<dbReference type="AlphaFoldDB" id="A0A392V6E7"/>
<sequence length="47" mass="4992">MKCTSFCAQRSTLCAQLRQEHGEYVLDLPSALSAAPPEPGAGHYAQG</sequence>
<protein>
    <submittedName>
        <fullName evidence="1">Uncharacterized protein</fullName>
    </submittedName>
</protein>
<evidence type="ECO:0000313" key="1">
    <source>
        <dbReference type="EMBL" id="MCI83032.1"/>
    </source>
</evidence>
<comment type="caution">
    <text evidence="1">The sequence shown here is derived from an EMBL/GenBank/DDBJ whole genome shotgun (WGS) entry which is preliminary data.</text>
</comment>
<evidence type="ECO:0000313" key="2">
    <source>
        <dbReference type="Proteomes" id="UP000265520"/>
    </source>
</evidence>
<organism evidence="1 2">
    <name type="scientific">Trifolium medium</name>
    <dbReference type="NCBI Taxonomy" id="97028"/>
    <lineage>
        <taxon>Eukaryota</taxon>
        <taxon>Viridiplantae</taxon>
        <taxon>Streptophyta</taxon>
        <taxon>Embryophyta</taxon>
        <taxon>Tracheophyta</taxon>
        <taxon>Spermatophyta</taxon>
        <taxon>Magnoliopsida</taxon>
        <taxon>eudicotyledons</taxon>
        <taxon>Gunneridae</taxon>
        <taxon>Pentapetalae</taxon>
        <taxon>rosids</taxon>
        <taxon>fabids</taxon>
        <taxon>Fabales</taxon>
        <taxon>Fabaceae</taxon>
        <taxon>Papilionoideae</taxon>
        <taxon>50 kb inversion clade</taxon>
        <taxon>NPAAA clade</taxon>
        <taxon>Hologalegina</taxon>
        <taxon>IRL clade</taxon>
        <taxon>Trifolieae</taxon>
        <taxon>Trifolium</taxon>
    </lineage>
</organism>
<reference evidence="1 2" key="1">
    <citation type="journal article" date="2018" name="Front. Plant Sci.">
        <title>Red Clover (Trifolium pratense) and Zigzag Clover (T. medium) - A Picture of Genomic Similarities and Differences.</title>
        <authorList>
            <person name="Dluhosova J."/>
            <person name="Istvanek J."/>
            <person name="Nedelnik J."/>
            <person name="Repkova J."/>
        </authorList>
    </citation>
    <scope>NUCLEOTIDE SEQUENCE [LARGE SCALE GENOMIC DNA]</scope>
    <source>
        <strain evidence="2">cv. 10/8</strain>
        <tissue evidence="1">Leaf</tissue>
    </source>
</reference>